<sequence length="124" mass="13938">YVDLFAQLEKPDGSVELPFPIWREAFINDADAELAQAAYDKLNPHPNNTFKDSISLSKNPAEMEIPKSYINCTEDTSLPHSLPWHPRLSEKLGLFRLVQTSGSHELCFTNPSLLGEKILQAGRD</sequence>
<evidence type="ECO:0000313" key="1">
    <source>
        <dbReference type="EMBL" id="SVE26937.1"/>
    </source>
</evidence>
<gene>
    <name evidence="1" type="ORF">METZ01_LOCUS479791</name>
</gene>
<name>A0A383C3D7_9ZZZZ</name>
<reference evidence="1" key="1">
    <citation type="submission" date="2018-05" db="EMBL/GenBank/DDBJ databases">
        <authorList>
            <person name="Lanie J.A."/>
            <person name="Ng W.-L."/>
            <person name="Kazmierczak K.M."/>
            <person name="Andrzejewski T.M."/>
            <person name="Davidsen T.M."/>
            <person name="Wayne K.J."/>
            <person name="Tettelin H."/>
            <person name="Glass J.I."/>
            <person name="Rusch D."/>
            <person name="Podicherti R."/>
            <person name="Tsui H.-C.T."/>
            <person name="Winkler M.E."/>
        </authorList>
    </citation>
    <scope>NUCLEOTIDE SEQUENCE</scope>
</reference>
<dbReference type="AlphaFoldDB" id="A0A383C3D7"/>
<dbReference type="InterPro" id="IPR029058">
    <property type="entry name" value="AB_hydrolase_fold"/>
</dbReference>
<accession>A0A383C3D7</accession>
<proteinExistence type="predicted"/>
<organism evidence="1">
    <name type="scientific">marine metagenome</name>
    <dbReference type="NCBI Taxonomy" id="408172"/>
    <lineage>
        <taxon>unclassified sequences</taxon>
        <taxon>metagenomes</taxon>
        <taxon>ecological metagenomes</taxon>
    </lineage>
</organism>
<dbReference type="EMBL" id="UINC01205665">
    <property type="protein sequence ID" value="SVE26937.1"/>
    <property type="molecule type" value="Genomic_DNA"/>
</dbReference>
<protein>
    <submittedName>
        <fullName evidence="1">Uncharacterized protein</fullName>
    </submittedName>
</protein>
<feature type="non-terminal residue" evidence="1">
    <location>
        <position position="1"/>
    </location>
</feature>
<dbReference type="Gene3D" id="3.40.50.1820">
    <property type="entry name" value="alpha/beta hydrolase"/>
    <property type="match status" value="1"/>
</dbReference>